<dbReference type="InterPro" id="IPR011814">
    <property type="entry name" value="BioC"/>
</dbReference>
<keyword evidence="11" id="KW-1185">Reference proteome</keyword>
<protein>
    <recommendedName>
        <fullName evidence="3 8">Malonyl-[acyl-carrier protein] O-methyltransferase</fullName>
        <shortName evidence="8">Malonyl-ACP O-methyltransferase</shortName>
        <ecNumber evidence="3 8">2.1.1.197</ecNumber>
    </recommendedName>
    <alternativeName>
        <fullName evidence="8">Biotin synthesis protein BioC</fullName>
    </alternativeName>
</protein>
<dbReference type="Gene3D" id="3.40.50.150">
    <property type="entry name" value="Vaccinia Virus protein VP39"/>
    <property type="match status" value="1"/>
</dbReference>
<evidence type="ECO:0000256" key="8">
    <source>
        <dbReference type="HAMAP-Rule" id="MF_00835"/>
    </source>
</evidence>
<dbReference type="PANTHER" id="PTHR13090:SF1">
    <property type="entry name" value="ARGININE-HYDROXYLASE NDUFAF5, MITOCHONDRIAL"/>
    <property type="match status" value="1"/>
</dbReference>
<accession>A0A4V2PR65</accession>
<name>A0A4V2PR65_9GAMM</name>
<feature type="domain" description="Methyltransferase type 11" evidence="9">
    <location>
        <begin position="46"/>
        <end position="136"/>
    </location>
</feature>
<evidence type="ECO:0000256" key="7">
    <source>
        <dbReference type="ARBA" id="ARBA00022756"/>
    </source>
</evidence>
<dbReference type="InterPro" id="IPR050602">
    <property type="entry name" value="Malonyl-ACP_OMT"/>
</dbReference>
<comment type="caution">
    <text evidence="10">The sequence shown here is derived from an EMBL/GenBank/DDBJ whole genome shotgun (WGS) entry which is preliminary data.</text>
</comment>
<dbReference type="InterPro" id="IPR029063">
    <property type="entry name" value="SAM-dependent_MTases_sf"/>
</dbReference>
<dbReference type="GO" id="GO:0008757">
    <property type="term" value="F:S-adenosylmethionine-dependent methyltransferase activity"/>
    <property type="evidence" value="ECO:0007669"/>
    <property type="project" value="InterPro"/>
</dbReference>
<evidence type="ECO:0000256" key="3">
    <source>
        <dbReference type="ARBA" id="ARBA00012327"/>
    </source>
</evidence>
<dbReference type="NCBIfam" id="TIGR02072">
    <property type="entry name" value="BioC"/>
    <property type="match status" value="1"/>
</dbReference>
<evidence type="ECO:0000256" key="6">
    <source>
        <dbReference type="ARBA" id="ARBA00022691"/>
    </source>
</evidence>
<dbReference type="OrthoDB" id="9760689at2"/>
<evidence type="ECO:0000256" key="5">
    <source>
        <dbReference type="ARBA" id="ARBA00022679"/>
    </source>
</evidence>
<comment type="pathway">
    <text evidence="2 8">Cofactor biosynthesis; biotin biosynthesis.</text>
</comment>
<keyword evidence="7 8" id="KW-0093">Biotin biosynthesis</keyword>
<evidence type="ECO:0000259" key="9">
    <source>
        <dbReference type="Pfam" id="PF08241"/>
    </source>
</evidence>
<dbReference type="GO" id="GO:0102130">
    <property type="term" value="F:malonyl-CoA methyltransferase activity"/>
    <property type="evidence" value="ECO:0007669"/>
    <property type="project" value="UniProtKB-EC"/>
</dbReference>
<keyword evidence="5 8" id="KW-0808">Transferase</keyword>
<dbReference type="HAMAP" id="MF_00835">
    <property type="entry name" value="BioC"/>
    <property type="match status" value="1"/>
</dbReference>
<dbReference type="EC" id="2.1.1.197" evidence="3 8"/>
<keyword evidence="6 8" id="KW-0949">S-adenosyl-L-methionine</keyword>
<proteinExistence type="inferred from homology"/>
<dbReference type="Pfam" id="PF08241">
    <property type="entry name" value="Methyltransf_11"/>
    <property type="match status" value="1"/>
</dbReference>
<gene>
    <name evidence="8" type="primary">bioC</name>
    <name evidence="10" type="ORF">EV690_1309</name>
</gene>
<dbReference type="GO" id="GO:0009102">
    <property type="term" value="P:biotin biosynthetic process"/>
    <property type="evidence" value="ECO:0007669"/>
    <property type="project" value="UniProtKB-UniRule"/>
</dbReference>
<keyword evidence="4 8" id="KW-0489">Methyltransferase</keyword>
<dbReference type="AlphaFoldDB" id="A0A4V2PR65"/>
<evidence type="ECO:0000313" key="11">
    <source>
        <dbReference type="Proteomes" id="UP000295565"/>
    </source>
</evidence>
<evidence type="ECO:0000256" key="4">
    <source>
        <dbReference type="ARBA" id="ARBA00022603"/>
    </source>
</evidence>
<comment type="function">
    <text evidence="8">Converts the free carboxyl group of a malonyl-thioester to its methyl ester by transfer of a methyl group from S-adenosyl-L-methionine (SAM). It allows to synthesize pimeloyl-ACP via the fatty acid synthetic pathway.</text>
</comment>
<evidence type="ECO:0000256" key="2">
    <source>
        <dbReference type="ARBA" id="ARBA00004746"/>
    </source>
</evidence>
<reference evidence="10 11" key="1">
    <citation type="submission" date="2019-03" db="EMBL/GenBank/DDBJ databases">
        <title>Genomic Encyclopedia of Type Strains, Phase IV (KMG-IV): sequencing the most valuable type-strain genomes for metagenomic binning, comparative biology and taxonomic classification.</title>
        <authorList>
            <person name="Goeker M."/>
        </authorList>
    </citation>
    <scope>NUCLEOTIDE SEQUENCE [LARGE SCALE GENOMIC DNA]</scope>
    <source>
        <strain evidence="10 11">DSM 18577</strain>
    </source>
</reference>
<comment type="catalytic activity">
    <reaction evidence="1 8">
        <text>malonyl-[ACP] + S-adenosyl-L-methionine = malonyl-[ACP] methyl ester + S-adenosyl-L-homocysteine</text>
        <dbReference type="Rhea" id="RHEA:17105"/>
        <dbReference type="Rhea" id="RHEA-COMP:9623"/>
        <dbReference type="Rhea" id="RHEA-COMP:9954"/>
        <dbReference type="ChEBI" id="CHEBI:57856"/>
        <dbReference type="ChEBI" id="CHEBI:59789"/>
        <dbReference type="ChEBI" id="CHEBI:78449"/>
        <dbReference type="ChEBI" id="CHEBI:78845"/>
        <dbReference type="EC" id="2.1.1.197"/>
    </reaction>
</comment>
<comment type="similarity">
    <text evidence="8">Belongs to the methyltransferase superfamily.</text>
</comment>
<dbReference type="PANTHER" id="PTHR13090">
    <property type="entry name" value="ARGININE-HYDROXYLASE NDUFAF5, MITOCHONDRIAL"/>
    <property type="match status" value="1"/>
</dbReference>
<dbReference type="SUPFAM" id="SSF53335">
    <property type="entry name" value="S-adenosyl-L-methionine-dependent methyltransferases"/>
    <property type="match status" value="1"/>
</dbReference>
<dbReference type="UniPathway" id="UPA00078"/>
<dbReference type="CDD" id="cd02440">
    <property type="entry name" value="AdoMet_MTases"/>
    <property type="match status" value="1"/>
</dbReference>
<dbReference type="InterPro" id="IPR013216">
    <property type="entry name" value="Methyltransf_11"/>
</dbReference>
<evidence type="ECO:0000256" key="1">
    <source>
        <dbReference type="ARBA" id="ARBA00000852"/>
    </source>
</evidence>
<dbReference type="Proteomes" id="UP000295565">
    <property type="component" value="Unassembled WGS sequence"/>
</dbReference>
<organism evidence="10 11">
    <name type="scientific">Celerinatantimonas diazotrophica</name>
    <dbReference type="NCBI Taxonomy" id="412034"/>
    <lineage>
        <taxon>Bacteria</taxon>
        <taxon>Pseudomonadati</taxon>
        <taxon>Pseudomonadota</taxon>
        <taxon>Gammaproteobacteria</taxon>
        <taxon>Celerinatantimonadaceae</taxon>
        <taxon>Celerinatantimonas</taxon>
    </lineage>
</organism>
<dbReference type="GO" id="GO:0032259">
    <property type="term" value="P:methylation"/>
    <property type="evidence" value="ECO:0007669"/>
    <property type="project" value="UniProtKB-KW"/>
</dbReference>
<evidence type="ECO:0000313" key="10">
    <source>
        <dbReference type="EMBL" id="TCK57621.1"/>
    </source>
</evidence>
<dbReference type="RefSeq" id="WP_131912179.1">
    <property type="nucleotide sequence ID" value="NZ_OU594967.1"/>
</dbReference>
<dbReference type="GO" id="GO:0010340">
    <property type="term" value="F:carboxyl-O-methyltransferase activity"/>
    <property type="evidence" value="ECO:0007669"/>
    <property type="project" value="UniProtKB-UniRule"/>
</dbReference>
<sequence length="255" mass="28900">MNTKTAIAECFGRAAHQYDLFASLQRQSGEKLWLLRAPEISVHRALDLGCGSGYFLSKLAKVSDHLIGLDLSRAMLGQSRQRDVGVDLVQGDAENLPLATQSCDLVFSNLALQWCEHLAPALAQCWRVLMPGGYCLWSSLVKGTLYELQQSFQVVDNAAHIRSFLTVEQVHNQVQQSAHWHSIKLYCEPMVLFYSNIRQLLRELKGFGANHLEHRRRGLMTPAQLKTLDRYYRAHFANDDQLPATYQIIYGVLVK</sequence>
<dbReference type="EMBL" id="SMGD01000012">
    <property type="protein sequence ID" value="TCK57621.1"/>
    <property type="molecule type" value="Genomic_DNA"/>
</dbReference>